<organism evidence="11">
    <name type="scientific">Phaeocystis antarctica</name>
    <dbReference type="NCBI Taxonomy" id="33657"/>
    <lineage>
        <taxon>Eukaryota</taxon>
        <taxon>Haptista</taxon>
        <taxon>Haptophyta</taxon>
        <taxon>Prymnesiophyceae</taxon>
        <taxon>Phaeocystales</taxon>
        <taxon>Phaeocystaceae</taxon>
        <taxon>Phaeocystis</taxon>
    </lineage>
</organism>
<feature type="repeat" description="WD" evidence="9">
    <location>
        <begin position="485"/>
        <end position="516"/>
    </location>
</feature>
<feature type="repeat" description="WD" evidence="9">
    <location>
        <begin position="227"/>
        <end position="256"/>
    </location>
</feature>
<comment type="similarity">
    <text evidence="7">Belongs to the WD repeat SMU1 family.</text>
</comment>
<dbReference type="Pfam" id="PF00400">
    <property type="entry name" value="WD40"/>
    <property type="match status" value="5"/>
</dbReference>
<dbReference type="PANTHER" id="PTHR22848">
    <property type="entry name" value="WD40 REPEAT PROTEIN"/>
    <property type="match status" value="1"/>
</dbReference>
<dbReference type="InterPro" id="IPR020472">
    <property type="entry name" value="WD40_PAC1"/>
</dbReference>
<evidence type="ECO:0000259" key="10">
    <source>
        <dbReference type="PROSITE" id="PS50897"/>
    </source>
</evidence>
<dbReference type="PROSITE" id="PS50082">
    <property type="entry name" value="WD_REPEATS_2"/>
    <property type="match status" value="5"/>
</dbReference>
<keyword evidence="3" id="KW-0507">mRNA processing</keyword>
<dbReference type="SMART" id="SM00668">
    <property type="entry name" value="CTLH"/>
    <property type="match status" value="1"/>
</dbReference>
<dbReference type="InterPro" id="IPR019775">
    <property type="entry name" value="WD40_repeat_CS"/>
</dbReference>
<dbReference type="InterPro" id="IPR015943">
    <property type="entry name" value="WD40/YVTN_repeat-like_dom_sf"/>
</dbReference>
<dbReference type="InterPro" id="IPR045184">
    <property type="entry name" value="SMU1"/>
</dbReference>
<dbReference type="InterPro" id="IPR001680">
    <property type="entry name" value="WD40_rpt"/>
</dbReference>
<feature type="domain" description="CTLH" evidence="10">
    <location>
        <begin position="45"/>
        <end position="97"/>
    </location>
</feature>
<dbReference type="Gene3D" id="2.130.10.10">
    <property type="entry name" value="YVTN repeat-like/Quinoprotein amine dehydrogenase"/>
    <property type="match status" value="1"/>
</dbReference>
<dbReference type="PROSITE" id="PS50294">
    <property type="entry name" value="WD_REPEATS_REGION"/>
    <property type="match status" value="4"/>
</dbReference>
<dbReference type="PROSITE" id="PS50896">
    <property type="entry name" value="LISH"/>
    <property type="match status" value="1"/>
</dbReference>
<keyword evidence="4" id="KW-0677">Repeat</keyword>
<feature type="repeat" description="WD" evidence="9">
    <location>
        <begin position="350"/>
        <end position="391"/>
    </location>
</feature>
<dbReference type="SUPFAM" id="SSF50978">
    <property type="entry name" value="WD40 repeat-like"/>
    <property type="match status" value="1"/>
</dbReference>
<feature type="repeat" description="WD" evidence="9">
    <location>
        <begin position="265"/>
        <end position="306"/>
    </location>
</feature>
<comment type="subcellular location">
    <subcellularLocation>
        <location evidence="1">Nucleus speckle</location>
    </subcellularLocation>
</comment>
<evidence type="ECO:0000313" key="11">
    <source>
        <dbReference type="EMBL" id="CAD8496388.1"/>
    </source>
</evidence>
<evidence type="ECO:0000256" key="7">
    <source>
        <dbReference type="ARBA" id="ARBA00025801"/>
    </source>
</evidence>
<evidence type="ECO:0000256" key="3">
    <source>
        <dbReference type="ARBA" id="ARBA00022664"/>
    </source>
</evidence>
<dbReference type="PROSITE" id="PS00678">
    <property type="entry name" value="WD_REPEATS_1"/>
    <property type="match status" value="2"/>
</dbReference>
<keyword evidence="6" id="KW-0539">Nucleus</keyword>
<evidence type="ECO:0000256" key="4">
    <source>
        <dbReference type="ARBA" id="ARBA00022737"/>
    </source>
</evidence>
<evidence type="ECO:0000256" key="5">
    <source>
        <dbReference type="ARBA" id="ARBA00023187"/>
    </source>
</evidence>
<sequence length="521" mass="57155">MEATAATCEVEATDVVRVVLQFLKENGLTNAMLALQDESQVALNTVDNIDTFVHDVQQGHWESVMTTVATLKLPAGLLSDLYEQVVLELLEMRELDTARQILRTAAPMVAMKAQQPDRHRTLESLAGRPYFEALEAYGAGTSKERRRAALADSLKTQVTVVPPSRLLALLGQSLKWQQHQGQLPKGSKFDLFRGAAAQQVIEPEAAISAPGPVIKFGKSSHAECACFSPDGQYLVSGSVDGFIEVWDFDKGRLRKDLEYQAKDELMMHDVPVLCLSFSRDSELIAAGDQDGAIKVWRLGAGQCVRRFPKAHAQGVTCVRFSRDGSQVVSGSFDQVVRVHGLKSGKAIKEMRGHASYVNDVHFSPDGSRVVSASSDGTVRVWDVRSSECISQFRPPSEAGLNELSVNTVAFMPDNPEHLLVCNRSPSLFIMTLSGMLVQTFSSGKRTGGDFVQCLVSPQGGWVHCVAEDSHLYSFEIKEGKLQHLLKAHDKDVIGLCMHPHRNLVATWSDEGTLKLWRGSGI</sequence>
<keyword evidence="2 9" id="KW-0853">WD repeat</keyword>
<gene>
    <name evidence="11" type="ORF">PANT1444_LOCUS13910</name>
</gene>
<evidence type="ECO:0000256" key="8">
    <source>
        <dbReference type="ARBA" id="ARBA00026184"/>
    </source>
</evidence>
<name>A0A7S0HN51_9EUKA</name>
<feature type="repeat" description="WD" evidence="9">
    <location>
        <begin position="308"/>
        <end position="349"/>
    </location>
</feature>
<keyword evidence="5" id="KW-0508">mRNA splicing</keyword>
<dbReference type="GO" id="GO:0016607">
    <property type="term" value="C:nuclear speck"/>
    <property type="evidence" value="ECO:0007669"/>
    <property type="project" value="UniProtKB-SubCell"/>
</dbReference>
<reference evidence="11" key="1">
    <citation type="submission" date="2021-01" db="EMBL/GenBank/DDBJ databases">
        <authorList>
            <person name="Corre E."/>
            <person name="Pelletier E."/>
            <person name="Niang G."/>
            <person name="Scheremetjew M."/>
            <person name="Finn R."/>
            <person name="Kale V."/>
            <person name="Holt S."/>
            <person name="Cochrane G."/>
            <person name="Meng A."/>
            <person name="Brown T."/>
            <person name="Cohen L."/>
        </authorList>
    </citation>
    <scope>NUCLEOTIDE SEQUENCE</scope>
    <source>
        <strain evidence="11">CCMP1374</strain>
    </source>
</reference>
<dbReference type="AlphaFoldDB" id="A0A7S0HN51"/>
<dbReference type="PRINTS" id="PR00320">
    <property type="entry name" value="GPROTEINBRPT"/>
</dbReference>
<dbReference type="SMART" id="SM00320">
    <property type="entry name" value="WD40"/>
    <property type="match status" value="6"/>
</dbReference>
<dbReference type="CDD" id="cd00200">
    <property type="entry name" value="WD40"/>
    <property type="match status" value="1"/>
</dbReference>
<proteinExistence type="inferred from homology"/>
<dbReference type="InterPro" id="IPR054532">
    <property type="entry name" value="TPL_SMU1_LisH-like"/>
</dbReference>
<dbReference type="InterPro" id="IPR036322">
    <property type="entry name" value="WD40_repeat_dom_sf"/>
</dbReference>
<evidence type="ECO:0000256" key="6">
    <source>
        <dbReference type="ARBA" id="ARBA00023242"/>
    </source>
</evidence>
<dbReference type="Pfam" id="PF17814">
    <property type="entry name" value="LisH_TPL"/>
    <property type="match status" value="1"/>
</dbReference>
<dbReference type="InterPro" id="IPR006595">
    <property type="entry name" value="CTLH_C"/>
</dbReference>
<evidence type="ECO:0000256" key="2">
    <source>
        <dbReference type="ARBA" id="ARBA00022574"/>
    </source>
</evidence>
<evidence type="ECO:0000256" key="1">
    <source>
        <dbReference type="ARBA" id="ARBA00004324"/>
    </source>
</evidence>
<accession>A0A7S0HN51</accession>
<dbReference type="PROSITE" id="PS50897">
    <property type="entry name" value="CTLH"/>
    <property type="match status" value="1"/>
</dbReference>
<evidence type="ECO:0000256" key="9">
    <source>
        <dbReference type="PROSITE-ProRule" id="PRU00221"/>
    </source>
</evidence>
<dbReference type="EMBL" id="HBEP01024523">
    <property type="protein sequence ID" value="CAD8496388.1"/>
    <property type="molecule type" value="Transcribed_RNA"/>
</dbReference>
<protein>
    <recommendedName>
        <fullName evidence="8">WD40 repeat-containing protein SMU1</fullName>
    </recommendedName>
</protein>
<dbReference type="GO" id="GO:0000398">
    <property type="term" value="P:mRNA splicing, via spliceosome"/>
    <property type="evidence" value="ECO:0007669"/>
    <property type="project" value="InterPro"/>
</dbReference>
<dbReference type="InterPro" id="IPR006594">
    <property type="entry name" value="LisH"/>
</dbReference>